<dbReference type="SUPFAM" id="SSF46934">
    <property type="entry name" value="UBA-like"/>
    <property type="match status" value="1"/>
</dbReference>
<keyword evidence="2" id="KW-1185">Reference proteome</keyword>
<dbReference type="Proteomes" id="UP000269396">
    <property type="component" value="Unassembled WGS sequence"/>
</dbReference>
<gene>
    <name evidence="1" type="ORF">SMTD_LOCUS18901</name>
</gene>
<dbReference type="EMBL" id="UZAL01041312">
    <property type="protein sequence ID" value="VDP78304.1"/>
    <property type="molecule type" value="Genomic_DNA"/>
</dbReference>
<reference evidence="1 2" key="1">
    <citation type="submission" date="2018-11" db="EMBL/GenBank/DDBJ databases">
        <authorList>
            <consortium name="Pathogen Informatics"/>
        </authorList>
    </citation>
    <scope>NUCLEOTIDE SEQUENCE [LARGE SCALE GENOMIC DNA]</scope>
    <source>
        <strain>Denwood</strain>
        <strain evidence="2">Zambia</strain>
    </source>
</reference>
<evidence type="ECO:0000313" key="2">
    <source>
        <dbReference type="Proteomes" id="UP000269396"/>
    </source>
</evidence>
<name>A0A183PX14_9TREM</name>
<proteinExistence type="predicted"/>
<dbReference type="STRING" id="31246.A0A183PX14"/>
<organism evidence="1 2">
    <name type="scientific">Schistosoma mattheei</name>
    <dbReference type="NCBI Taxonomy" id="31246"/>
    <lineage>
        <taxon>Eukaryota</taxon>
        <taxon>Metazoa</taxon>
        <taxon>Spiralia</taxon>
        <taxon>Lophotrochozoa</taxon>
        <taxon>Platyhelminthes</taxon>
        <taxon>Trematoda</taxon>
        <taxon>Digenea</taxon>
        <taxon>Strigeidida</taxon>
        <taxon>Schistosomatoidea</taxon>
        <taxon>Schistosomatidae</taxon>
        <taxon>Schistosoma</taxon>
    </lineage>
</organism>
<evidence type="ECO:0000313" key="1">
    <source>
        <dbReference type="EMBL" id="VDP78304.1"/>
    </source>
</evidence>
<dbReference type="Gene3D" id="1.10.8.10">
    <property type="entry name" value="DNA helicase RuvA subunit, C-terminal domain"/>
    <property type="match status" value="1"/>
</dbReference>
<dbReference type="InterPro" id="IPR015940">
    <property type="entry name" value="UBA"/>
</dbReference>
<dbReference type="Pfam" id="PF00627">
    <property type="entry name" value="UBA"/>
    <property type="match status" value="1"/>
</dbReference>
<sequence length="165" mass="18391">MSDEENLQKLLLMGFTDEDNIRAVLKSCSSDVNEAISVLSSEGVYTRNSCAFTPDKSMIRSKETLEDEYSGSATVSLDESSDPLDKLVLGHNISIGFSSLEFNRLQSRVLTEQWDIPCLRSQSLGVCLTGAIYEMKVNGLKTFDLYPEVQRFLTICLKECVTKVV</sequence>
<dbReference type="PROSITE" id="PS50030">
    <property type="entry name" value="UBA"/>
    <property type="match status" value="1"/>
</dbReference>
<accession>A0A183PX14</accession>
<protein>
    <submittedName>
        <fullName evidence="1">Uncharacterized protein</fullName>
    </submittedName>
</protein>
<dbReference type="InterPro" id="IPR009060">
    <property type="entry name" value="UBA-like_sf"/>
</dbReference>
<dbReference type="SMART" id="SM00165">
    <property type="entry name" value="UBA"/>
    <property type="match status" value="1"/>
</dbReference>
<dbReference type="AlphaFoldDB" id="A0A183PX14"/>